<dbReference type="EMBL" id="JAINUG010001736">
    <property type="protein sequence ID" value="KAJ8353081.1"/>
    <property type="molecule type" value="Genomic_DNA"/>
</dbReference>
<protein>
    <submittedName>
        <fullName evidence="1">Uncharacterized protein</fullName>
    </submittedName>
</protein>
<name>A0AAD7R0Z8_9TELE</name>
<comment type="caution">
    <text evidence="1">The sequence shown here is derived from an EMBL/GenBank/DDBJ whole genome shotgun (WGS) entry which is preliminary data.</text>
</comment>
<evidence type="ECO:0000313" key="2">
    <source>
        <dbReference type="Proteomes" id="UP001221898"/>
    </source>
</evidence>
<dbReference type="Proteomes" id="UP001221898">
    <property type="component" value="Unassembled WGS sequence"/>
</dbReference>
<keyword evidence="2" id="KW-1185">Reference proteome</keyword>
<reference evidence="1" key="1">
    <citation type="journal article" date="2023" name="Science">
        <title>Genome structures resolve the early diversification of teleost fishes.</title>
        <authorList>
            <person name="Parey E."/>
            <person name="Louis A."/>
            <person name="Montfort J."/>
            <person name="Bouchez O."/>
            <person name="Roques C."/>
            <person name="Iampietro C."/>
            <person name="Lluch J."/>
            <person name="Castinel A."/>
            <person name="Donnadieu C."/>
            <person name="Desvignes T."/>
            <person name="Floi Bucao C."/>
            <person name="Jouanno E."/>
            <person name="Wen M."/>
            <person name="Mejri S."/>
            <person name="Dirks R."/>
            <person name="Jansen H."/>
            <person name="Henkel C."/>
            <person name="Chen W.J."/>
            <person name="Zahm M."/>
            <person name="Cabau C."/>
            <person name="Klopp C."/>
            <person name="Thompson A.W."/>
            <person name="Robinson-Rechavi M."/>
            <person name="Braasch I."/>
            <person name="Lecointre G."/>
            <person name="Bobe J."/>
            <person name="Postlethwait J.H."/>
            <person name="Berthelot C."/>
            <person name="Roest Crollius H."/>
            <person name="Guiguen Y."/>
        </authorList>
    </citation>
    <scope>NUCLEOTIDE SEQUENCE</scope>
    <source>
        <strain evidence="1">NC1722</strain>
    </source>
</reference>
<accession>A0AAD7R0Z8</accession>
<organism evidence="1 2">
    <name type="scientific">Aldrovandia affinis</name>
    <dbReference type="NCBI Taxonomy" id="143900"/>
    <lineage>
        <taxon>Eukaryota</taxon>
        <taxon>Metazoa</taxon>
        <taxon>Chordata</taxon>
        <taxon>Craniata</taxon>
        <taxon>Vertebrata</taxon>
        <taxon>Euteleostomi</taxon>
        <taxon>Actinopterygii</taxon>
        <taxon>Neopterygii</taxon>
        <taxon>Teleostei</taxon>
        <taxon>Notacanthiformes</taxon>
        <taxon>Halosauridae</taxon>
        <taxon>Aldrovandia</taxon>
    </lineage>
</organism>
<sequence length="112" mass="12784">MCVCLACVSGRRSPPLVTEQDLAEEDCTLLSNSIRERLLQIVGMRMNTTWRADPEPQDRGRVRSLIYSTDYDRFAIGSYRWRSTPWGTGLQIVIQQERAWGQSGGEDQRAGY</sequence>
<gene>
    <name evidence="1" type="ORF">AAFF_G00110560</name>
</gene>
<proteinExistence type="predicted"/>
<evidence type="ECO:0000313" key="1">
    <source>
        <dbReference type="EMBL" id="KAJ8353081.1"/>
    </source>
</evidence>
<dbReference type="AlphaFoldDB" id="A0AAD7R0Z8"/>